<evidence type="ECO:0000256" key="1">
    <source>
        <dbReference type="ARBA" id="ARBA00004123"/>
    </source>
</evidence>
<reference evidence="12" key="1">
    <citation type="submission" date="2021-07" db="EMBL/GenBank/DDBJ databases">
        <title>Elsinoe batatas strain:CRI-CJ2 Genome sequencing and assembly.</title>
        <authorList>
            <person name="Huang L."/>
        </authorList>
    </citation>
    <scope>NUCLEOTIDE SEQUENCE</scope>
    <source>
        <strain evidence="12">CRI-CJ2</strain>
    </source>
</reference>
<dbReference type="GO" id="GO:0016592">
    <property type="term" value="C:mediator complex"/>
    <property type="evidence" value="ECO:0007669"/>
    <property type="project" value="UniProtKB-UniRule"/>
</dbReference>
<keyword evidence="5 9" id="KW-0010">Activator</keyword>
<comment type="subcellular location">
    <subcellularLocation>
        <location evidence="1 9">Nucleus</location>
    </subcellularLocation>
</comment>
<evidence type="ECO:0000259" key="11">
    <source>
        <dbReference type="Pfam" id="PF08638"/>
    </source>
</evidence>
<dbReference type="OrthoDB" id="205099at2759"/>
<evidence type="ECO:0000256" key="3">
    <source>
        <dbReference type="ARBA" id="ARBA00019619"/>
    </source>
</evidence>
<feature type="compositionally biased region" description="Polar residues" evidence="10">
    <location>
        <begin position="49"/>
        <end position="61"/>
    </location>
</feature>
<dbReference type="Pfam" id="PF08638">
    <property type="entry name" value="Med14"/>
    <property type="match status" value="1"/>
</dbReference>
<sequence length="1087" mass="119579">MPGRLVMDVKEPQGLTGQKRDGSHLSHPSDGPEQKRIASDAFRAKLNGVSGQTESSANTASPAPVVNGVSNHGDLHQHVLQAGDSEMPELEHYGDALIPFGKIIERMAQQTYFDLSEAVEMLADMRINPQAQLTNGVGGQASLDKSQESVEKKLRLLNFAQTHKDRFIKALVLSDWARNMGDMTKLIDVSMFLRTQDGSTHAAADSLYRLKENMMGAKMPNPNIEGALELLSTGEAPWMPDMGYVPPKPLSAQELLDTLSDMDFALSVRLNLHQDLPPRFQKYTIANGRATFTVDGEFEVDLAVADDDPEASFYFIDLRLLFSPTTSISNDRLRNQLEARANETLATSGLKGCYDFLHNFVLTHKLNVLRCQALELARGKWIDNIKVEGIHRNVVVQYWRNQGGGKNWIELGVGSGQSKVGAKQSSIPEITVRWVRRGQEVPDHDLKFNFTVLSMEDILDQVIAKHTSGRLSALYTALAPPATDNANFAQDLITSSTDATDCVLQLISNNASMAITTDPIRGFYCIQPQSKSAREIERKLNHDPLTDGANVVRYNFCRSQLSHIESRARAIGLSQCGITSHRGTASLLLREAVVYVSFQRSSWGADRALTVTCDLINGPIWYLATIAGRDGNRAIERLTSLDIDDDHIGKRLDTRALLRIERAAITTSSASSSESELAPFRTRADQAQDGTASPSDSVQSTAKWPQYFDPNLLLAKRAKDSNDGVFQAAGSCSMYLPLDDNDDQGLIYQFRTTLRQGIGMKTIGMLHRGLKHDQDLQLGKKGEVQVRWRASLGSKVYDKLREKLKAISTLCSHVEALTRNHCAVLDLRLESVTLCYETNLTCKVVSSDDPARPASLDFGVQSGIGNDNAIENPHQRIRKQLETLFVPSDPLIGTVAITTSKLTDLVHVLRATLPLLRCASEFEKNDPTASVTLSCRNAIDYRLAYRPPLRSIIFSIMGKARENKLCWVVKPSNVSGLGDQHRQQLANVFNSKGEGWDGAKTRAISTTKGIADCLQCLDDLIRGMDDSPAAAGGQAATKPNPQAQRSAGQNQQAQRVQQQQQAQEHGGRGNAHKVAQKGRGQEVVVLD</sequence>
<keyword evidence="13" id="KW-1185">Reference proteome</keyword>
<gene>
    <name evidence="12" type="ORF">KVT40_002321</name>
</gene>
<comment type="caution">
    <text evidence="12">The sequence shown here is derived from an EMBL/GenBank/DDBJ whole genome shotgun (WGS) entry which is preliminary data.</text>
</comment>
<evidence type="ECO:0000256" key="4">
    <source>
        <dbReference type="ARBA" id="ARBA00023015"/>
    </source>
</evidence>
<evidence type="ECO:0000256" key="5">
    <source>
        <dbReference type="ARBA" id="ARBA00023159"/>
    </source>
</evidence>
<evidence type="ECO:0000256" key="2">
    <source>
        <dbReference type="ARBA" id="ARBA00007813"/>
    </source>
</evidence>
<dbReference type="GO" id="GO:0070847">
    <property type="term" value="C:core mediator complex"/>
    <property type="evidence" value="ECO:0007669"/>
    <property type="project" value="TreeGrafter"/>
</dbReference>
<accession>A0A8K0L857</accession>
<name>A0A8K0L857_9PEZI</name>
<proteinExistence type="inferred from homology"/>
<evidence type="ECO:0000256" key="10">
    <source>
        <dbReference type="SAM" id="MobiDB-lite"/>
    </source>
</evidence>
<feature type="region of interest" description="Disordered" evidence="10">
    <location>
        <begin position="670"/>
        <end position="702"/>
    </location>
</feature>
<evidence type="ECO:0000256" key="6">
    <source>
        <dbReference type="ARBA" id="ARBA00023163"/>
    </source>
</evidence>
<feature type="domain" description="Mediator complex subunit MED14 N-terminal" evidence="11">
    <location>
        <begin position="98"/>
        <end position="306"/>
    </location>
</feature>
<dbReference type="InterPro" id="IPR013947">
    <property type="entry name" value="Mediator_Med14"/>
</dbReference>
<dbReference type="PANTHER" id="PTHR12809:SF2">
    <property type="entry name" value="MEDIATOR OF RNA POLYMERASE II TRANSCRIPTION SUBUNIT 14"/>
    <property type="match status" value="1"/>
</dbReference>
<dbReference type="PANTHER" id="PTHR12809">
    <property type="entry name" value="MEDIATOR COMPLEX SUBUNIT"/>
    <property type="match status" value="1"/>
</dbReference>
<feature type="compositionally biased region" description="Polar residues" evidence="10">
    <location>
        <begin position="1037"/>
        <end position="1046"/>
    </location>
</feature>
<evidence type="ECO:0000256" key="8">
    <source>
        <dbReference type="ARBA" id="ARBA00032007"/>
    </source>
</evidence>
<feature type="region of interest" description="Disordered" evidence="10">
    <location>
        <begin position="1027"/>
        <end position="1087"/>
    </location>
</feature>
<keyword evidence="7 9" id="KW-0539">Nucleus</keyword>
<keyword evidence="6 9" id="KW-0804">Transcription</keyword>
<evidence type="ECO:0000313" key="13">
    <source>
        <dbReference type="Proteomes" id="UP000809789"/>
    </source>
</evidence>
<dbReference type="Proteomes" id="UP000809789">
    <property type="component" value="Unassembled WGS sequence"/>
</dbReference>
<feature type="region of interest" description="Disordered" evidence="10">
    <location>
        <begin position="48"/>
        <end position="71"/>
    </location>
</feature>
<evidence type="ECO:0000256" key="7">
    <source>
        <dbReference type="ARBA" id="ARBA00023242"/>
    </source>
</evidence>
<comment type="function">
    <text evidence="9">Component of the Mediator complex, a coactivator involved in the regulated transcription of nearly all RNA polymerase II-dependent genes. Mediator functions as a bridge to convey information from gene-specific regulatory proteins to the basal RNA polymerase II transcription machinery. Mediator is recruited to promoters by direct interactions with regulatory proteins and serves as a scaffold for the assembly of a functional preinitiation complex with RNA polymerase II and the general transcription factors.</text>
</comment>
<comment type="subunit">
    <text evidence="9">Component of the Mediator complex.</text>
</comment>
<feature type="region of interest" description="Disordered" evidence="10">
    <location>
        <begin position="1"/>
        <end position="36"/>
    </location>
</feature>
<dbReference type="GO" id="GO:0003712">
    <property type="term" value="F:transcription coregulator activity"/>
    <property type="evidence" value="ECO:0007669"/>
    <property type="project" value="UniProtKB-UniRule"/>
</dbReference>
<dbReference type="EMBL" id="JAESVG020000002">
    <property type="protein sequence ID" value="KAG8630702.1"/>
    <property type="molecule type" value="Genomic_DNA"/>
</dbReference>
<keyword evidence="4 9" id="KW-0805">Transcription regulation</keyword>
<dbReference type="InterPro" id="IPR055122">
    <property type="entry name" value="Med14_N"/>
</dbReference>
<feature type="compositionally biased region" description="Polar residues" evidence="10">
    <location>
        <begin position="688"/>
        <end position="702"/>
    </location>
</feature>
<feature type="compositionally biased region" description="Low complexity" evidence="10">
    <location>
        <begin position="1047"/>
        <end position="1063"/>
    </location>
</feature>
<organism evidence="12 13">
    <name type="scientific">Elsinoe batatas</name>
    <dbReference type="NCBI Taxonomy" id="2601811"/>
    <lineage>
        <taxon>Eukaryota</taxon>
        <taxon>Fungi</taxon>
        <taxon>Dikarya</taxon>
        <taxon>Ascomycota</taxon>
        <taxon>Pezizomycotina</taxon>
        <taxon>Dothideomycetes</taxon>
        <taxon>Dothideomycetidae</taxon>
        <taxon>Myriangiales</taxon>
        <taxon>Elsinoaceae</taxon>
        <taxon>Elsinoe</taxon>
    </lineage>
</organism>
<dbReference type="AlphaFoldDB" id="A0A8K0L857"/>
<dbReference type="GO" id="GO:0006357">
    <property type="term" value="P:regulation of transcription by RNA polymerase II"/>
    <property type="evidence" value="ECO:0007669"/>
    <property type="project" value="InterPro"/>
</dbReference>
<comment type="similarity">
    <text evidence="2 9">Belongs to the Mediator complex subunit 14 family.</text>
</comment>
<evidence type="ECO:0000256" key="9">
    <source>
        <dbReference type="RuleBase" id="RU365082"/>
    </source>
</evidence>
<evidence type="ECO:0000313" key="12">
    <source>
        <dbReference type="EMBL" id="KAG8630702.1"/>
    </source>
</evidence>
<protein>
    <recommendedName>
        <fullName evidence="3 9">Mediator of RNA polymerase II transcription subunit 14</fullName>
    </recommendedName>
    <alternativeName>
        <fullName evidence="8 9">Mediator complex subunit 14</fullName>
    </alternativeName>
</protein>